<name>A0A5N4DFJ3_CAMDR</name>
<feature type="domain" description="Rho-GAP" evidence="8">
    <location>
        <begin position="664"/>
        <end position="871"/>
    </location>
</feature>
<dbReference type="PROSITE" id="PS50002">
    <property type="entry name" value="SH3"/>
    <property type="match status" value="1"/>
</dbReference>
<proteinExistence type="predicted"/>
<gene>
    <name evidence="9" type="ORF">Cadr_000016572</name>
</gene>
<comment type="caution">
    <text evidence="9">The sequence shown here is derived from an EMBL/GenBank/DDBJ whole genome shotgun (WGS) entry which is preliminary data.</text>
</comment>
<dbReference type="Pfam" id="PF00169">
    <property type="entry name" value="PH"/>
    <property type="match status" value="1"/>
</dbReference>
<dbReference type="PANTHER" id="PTHR23176:SF103">
    <property type="entry name" value="RHO GTPASE-ACTIVATING PROTEIN 9"/>
    <property type="match status" value="1"/>
</dbReference>
<feature type="domain" description="PH" evidence="6">
    <location>
        <begin position="452"/>
        <end position="573"/>
    </location>
</feature>
<keyword evidence="2" id="KW-0343">GTPase activation</keyword>
<dbReference type="Proteomes" id="UP000299084">
    <property type="component" value="Unassembled WGS sequence"/>
</dbReference>
<dbReference type="GO" id="GO:0005737">
    <property type="term" value="C:cytoplasm"/>
    <property type="evidence" value="ECO:0007669"/>
    <property type="project" value="TreeGrafter"/>
</dbReference>
<evidence type="ECO:0000259" key="6">
    <source>
        <dbReference type="PROSITE" id="PS50003"/>
    </source>
</evidence>
<dbReference type="SUPFAM" id="SSF48350">
    <property type="entry name" value="GTPase activation domain, GAP"/>
    <property type="match status" value="1"/>
</dbReference>
<dbReference type="CDD" id="cd04403">
    <property type="entry name" value="RhoGAP_ARHGAP27_15_12_9"/>
    <property type="match status" value="1"/>
</dbReference>
<dbReference type="SUPFAM" id="SSF51045">
    <property type="entry name" value="WW domain"/>
    <property type="match status" value="1"/>
</dbReference>
<feature type="compositionally biased region" description="Basic and acidic residues" evidence="4">
    <location>
        <begin position="393"/>
        <end position="404"/>
    </location>
</feature>
<evidence type="ECO:0000259" key="7">
    <source>
        <dbReference type="PROSITE" id="PS50020"/>
    </source>
</evidence>
<dbReference type="InterPro" id="IPR050729">
    <property type="entry name" value="Rho-GAP"/>
</dbReference>
<dbReference type="InterPro" id="IPR008936">
    <property type="entry name" value="Rho_GTPase_activation_prot"/>
</dbReference>
<dbReference type="SUPFAM" id="SSF50729">
    <property type="entry name" value="PH domain-like"/>
    <property type="match status" value="1"/>
</dbReference>
<dbReference type="CDD" id="cd13233">
    <property type="entry name" value="PH_ARHGAP9-like"/>
    <property type="match status" value="1"/>
</dbReference>
<dbReference type="PROSITE" id="PS50003">
    <property type="entry name" value="PH_DOMAIN"/>
    <property type="match status" value="1"/>
</dbReference>
<evidence type="ECO:0000256" key="1">
    <source>
        <dbReference type="ARBA" id="ARBA00022443"/>
    </source>
</evidence>
<dbReference type="InterPro" id="IPR000198">
    <property type="entry name" value="RhoGAP_dom"/>
</dbReference>
<keyword evidence="10" id="KW-1185">Reference proteome</keyword>
<dbReference type="FunFam" id="2.30.30.40:FF:000101">
    <property type="entry name" value="Rho GTPase activating protein 9"/>
    <property type="match status" value="1"/>
</dbReference>
<dbReference type="InterPro" id="IPR001452">
    <property type="entry name" value="SH3_domain"/>
</dbReference>
<feature type="compositionally biased region" description="Polar residues" evidence="4">
    <location>
        <begin position="192"/>
        <end position="208"/>
    </location>
</feature>
<evidence type="ECO:0000259" key="8">
    <source>
        <dbReference type="PROSITE" id="PS50238"/>
    </source>
</evidence>
<evidence type="ECO:0000313" key="9">
    <source>
        <dbReference type="EMBL" id="KAB1269674.1"/>
    </source>
</evidence>
<feature type="domain" description="SH3" evidence="5">
    <location>
        <begin position="127"/>
        <end position="193"/>
    </location>
</feature>
<dbReference type="Gene3D" id="2.30.30.40">
    <property type="entry name" value="SH3 Domains"/>
    <property type="match status" value="1"/>
</dbReference>
<dbReference type="InterPro" id="IPR011993">
    <property type="entry name" value="PH-like_dom_sf"/>
</dbReference>
<feature type="region of interest" description="Disordered" evidence="4">
    <location>
        <begin position="351"/>
        <end position="404"/>
    </location>
</feature>
<dbReference type="EMBL" id="JWIN03000012">
    <property type="protein sequence ID" value="KAB1269674.1"/>
    <property type="molecule type" value="Genomic_DNA"/>
</dbReference>
<keyword evidence="1 3" id="KW-0728">SH3 domain</keyword>
<dbReference type="Pfam" id="PF00620">
    <property type="entry name" value="RhoGAP"/>
    <property type="match status" value="1"/>
</dbReference>
<dbReference type="Gene3D" id="2.20.70.10">
    <property type="match status" value="1"/>
</dbReference>
<evidence type="ECO:0000259" key="5">
    <source>
        <dbReference type="PROSITE" id="PS50002"/>
    </source>
</evidence>
<sequence length="872" mass="97035">MQCQSGTFLVGGPEETSKCSARRTLILRRSPKALTETKGSTCLAEVSMSGQWLFAMADSRFEPDSFSTSSRVQLKSPTTTQDQLLLPLDLLMGPRRTMSVAVLTTMLSGWRWPSTWGSLGLGPRCPTQGSQLCALYAFTYTGADGRQVSLAEGDRFLLLRKTNSDWWLARRLGAPSTSRPIFVPAAYMTEEPSPSQSPNSITPSQSLWTPGPQLLPGSMEELPLCQEPPGRAQASSKQPPPLPTKICRSVSVTNLRPTLLKPFREGPSERSLSQEDLLTAASADVARPQPLMSEPPVYCNLVDLRRCPRSPPPNPACPPLQRLDAWEQHLDPNSGRCFYINSLTGCKSWKPPRHIRTREMNPGSTEGTQTLNRDNGILQPQAEGSESGTGTPELHDPRVRSLHPDHMQEKPSFQAFFFMQDIVLQFFNTHHTPLPLTHIRTPPPPTARDSEEVEKSGLLNMTKIAQGGRKLRKNWGPSWVVLAGNSLVFYREPPTTAPSTVWGPAGSRPESSVDLRGAALAHGRHLSSRRNVLHAFCPLAPQIRTIPGHEFLLQSDHETELRSWHRALRAVIERLDRENPLELRLSGSGPAELGELSAGEDEEEESERVSKPLLRIGGRRSSSRCPEGAEQNRVRNKLKRLIAKRPPLQTLQERGLLRDQVFGCQLESLCQREGDTVPSFVRLCIAAVDKRGLDVDGIYRVSGNLAVVQKLRFLVDRERAITSDGRYVFPEQPGQEGRLDLDSAEWDDIHVITGALKLFLRELPQPLVPSLLLPHFRAALALPESEQRLTQIQELISSMPKPNHDTLRYLLEHLCRVIAHSDKNRMTPHNLGIVFGPTLFRPEQETSDPAAHSLYPGQLVQLMLTDFASLFP</sequence>
<feature type="compositionally biased region" description="Polar residues" evidence="4">
    <location>
        <begin position="362"/>
        <end position="373"/>
    </location>
</feature>
<feature type="region of interest" description="Disordered" evidence="4">
    <location>
        <begin position="586"/>
        <end position="610"/>
    </location>
</feature>
<dbReference type="InterPro" id="IPR001202">
    <property type="entry name" value="WW_dom"/>
</dbReference>
<evidence type="ECO:0000256" key="4">
    <source>
        <dbReference type="SAM" id="MobiDB-lite"/>
    </source>
</evidence>
<reference evidence="9 10" key="1">
    <citation type="journal article" date="2019" name="Mol. Ecol. Resour.">
        <title>Improving Illumina assemblies with Hi-C and long reads: an example with the North African dromedary.</title>
        <authorList>
            <person name="Elbers J.P."/>
            <person name="Rogers M.F."/>
            <person name="Perelman P.L."/>
            <person name="Proskuryakova A.A."/>
            <person name="Serdyukova N.A."/>
            <person name="Johnson W.E."/>
            <person name="Horin P."/>
            <person name="Corander J."/>
            <person name="Murphy D."/>
            <person name="Burger P.A."/>
        </authorList>
    </citation>
    <scope>NUCLEOTIDE SEQUENCE [LARGE SCALE GENOMIC DNA]</scope>
    <source>
        <strain evidence="9">Drom800</strain>
        <tissue evidence="9">Blood</tissue>
    </source>
</reference>
<dbReference type="InterPro" id="IPR036028">
    <property type="entry name" value="SH3-like_dom_sf"/>
</dbReference>
<dbReference type="SMART" id="SM00233">
    <property type="entry name" value="PH"/>
    <property type="match status" value="1"/>
</dbReference>
<feature type="domain" description="WW" evidence="7">
    <location>
        <begin position="326"/>
        <end position="354"/>
    </location>
</feature>
<dbReference type="InterPro" id="IPR036020">
    <property type="entry name" value="WW_dom_sf"/>
</dbReference>
<dbReference type="PROSITE" id="PS50020">
    <property type="entry name" value="WW_DOMAIN_2"/>
    <property type="match status" value="1"/>
</dbReference>
<dbReference type="FunFam" id="2.30.29.30:FF:000182">
    <property type="entry name" value="Rho GTPase activating protein 9"/>
    <property type="match status" value="1"/>
</dbReference>
<dbReference type="AlphaFoldDB" id="A0A5N4DFJ3"/>
<dbReference type="Pfam" id="PF00018">
    <property type="entry name" value="SH3_1"/>
    <property type="match status" value="1"/>
</dbReference>
<organism evidence="9 10">
    <name type="scientific">Camelus dromedarius</name>
    <name type="common">Dromedary</name>
    <name type="synonym">Arabian camel</name>
    <dbReference type="NCBI Taxonomy" id="9838"/>
    <lineage>
        <taxon>Eukaryota</taxon>
        <taxon>Metazoa</taxon>
        <taxon>Chordata</taxon>
        <taxon>Craniata</taxon>
        <taxon>Vertebrata</taxon>
        <taxon>Euteleostomi</taxon>
        <taxon>Mammalia</taxon>
        <taxon>Eutheria</taxon>
        <taxon>Laurasiatheria</taxon>
        <taxon>Artiodactyla</taxon>
        <taxon>Tylopoda</taxon>
        <taxon>Camelidae</taxon>
        <taxon>Camelus</taxon>
    </lineage>
</organism>
<dbReference type="Gene3D" id="2.30.29.30">
    <property type="entry name" value="Pleckstrin-homology domain (PH domain)/Phosphotyrosine-binding domain (PTB)"/>
    <property type="match status" value="1"/>
</dbReference>
<dbReference type="GO" id="GO:0005096">
    <property type="term" value="F:GTPase activator activity"/>
    <property type="evidence" value="ECO:0007669"/>
    <property type="project" value="UniProtKB-KW"/>
</dbReference>
<dbReference type="SUPFAM" id="SSF50044">
    <property type="entry name" value="SH3-domain"/>
    <property type="match status" value="1"/>
</dbReference>
<dbReference type="InterPro" id="IPR035465">
    <property type="entry name" value="ARHGAP9_SH3"/>
</dbReference>
<dbReference type="Gene3D" id="1.10.555.10">
    <property type="entry name" value="Rho GTPase activation protein"/>
    <property type="match status" value="1"/>
</dbReference>
<dbReference type="InterPro" id="IPR001849">
    <property type="entry name" value="PH_domain"/>
</dbReference>
<dbReference type="CDD" id="cd00201">
    <property type="entry name" value="WW"/>
    <property type="match status" value="1"/>
</dbReference>
<feature type="region of interest" description="Disordered" evidence="4">
    <location>
        <begin position="189"/>
        <end position="246"/>
    </location>
</feature>
<dbReference type="FunFam" id="2.20.70.10:FF:000064">
    <property type="entry name" value="rho GTPase-activating protein 9 isoform X2"/>
    <property type="match status" value="1"/>
</dbReference>
<dbReference type="PROSITE" id="PS50238">
    <property type="entry name" value="RHOGAP"/>
    <property type="match status" value="1"/>
</dbReference>
<dbReference type="SMART" id="SM00324">
    <property type="entry name" value="RhoGAP"/>
    <property type="match status" value="1"/>
</dbReference>
<accession>A0A5N4DFJ3</accession>
<evidence type="ECO:0000256" key="3">
    <source>
        <dbReference type="PROSITE-ProRule" id="PRU00192"/>
    </source>
</evidence>
<evidence type="ECO:0000313" key="10">
    <source>
        <dbReference type="Proteomes" id="UP000299084"/>
    </source>
</evidence>
<dbReference type="CDD" id="cd12143">
    <property type="entry name" value="SH3_ARHGAP9"/>
    <property type="match status" value="1"/>
</dbReference>
<protein>
    <submittedName>
        <fullName evidence="9">Rho GTPase-activating protein 9</fullName>
    </submittedName>
</protein>
<dbReference type="FunFam" id="1.10.555.10:FF:000030">
    <property type="entry name" value="rho GTPase-activating protein 9 isoform X1"/>
    <property type="match status" value="1"/>
</dbReference>
<dbReference type="PANTHER" id="PTHR23176">
    <property type="entry name" value="RHO/RAC/CDC GTPASE-ACTIVATING PROTEIN"/>
    <property type="match status" value="1"/>
</dbReference>
<dbReference type="GO" id="GO:0007165">
    <property type="term" value="P:signal transduction"/>
    <property type="evidence" value="ECO:0007669"/>
    <property type="project" value="InterPro"/>
</dbReference>
<evidence type="ECO:0000256" key="2">
    <source>
        <dbReference type="ARBA" id="ARBA00022468"/>
    </source>
</evidence>